<proteinExistence type="predicted"/>
<dbReference type="AlphaFoldDB" id="A0A317VHK2"/>
<dbReference type="OrthoDB" id="4472154at2759"/>
<dbReference type="GeneID" id="37118088"/>
<name>A0A317VHK2_9EURO</name>
<evidence type="ECO:0000313" key="3">
    <source>
        <dbReference type="Proteomes" id="UP000246702"/>
    </source>
</evidence>
<protein>
    <submittedName>
        <fullName evidence="2">Uncharacterized protein</fullName>
    </submittedName>
</protein>
<keyword evidence="3" id="KW-1185">Reference proteome</keyword>
<comment type="caution">
    <text evidence="2">The sequence shown here is derived from an EMBL/GenBank/DDBJ whole genome shotgun (WGS) entry which is preliminary data.</text>
</comment>
<sequence>MTPCATALLSLLTALIGILYPLSSPGLLLYREPELAPFPNYTLSYLDDPIFSPLASHIANNPYPWRDKRPFREANSALLLGAVEALLKAGAIEDDDASDILVTPEEKPSEANLSLSGQASQWLSCIANNLLLAYESATRRITLVVSCIANNLLLAYESATRRIILVVSCMCLAFTLIIADQKRPEISENDVYEHECDAQDPVVYTIRLVEEKEVQSDAALEEETLITQDSFFNYNGDQVREDILRLLGTVKEEASWLTDRIKLLSLRLSIHSELLEGQILEEKQRSSIALPPKRARMVGTIWEVFQEQVTSQFEEQLLLLDEATAQIQQACENLPDPRRYEGFCDEFESELQHTVDRINDLRERVVGARQPYANSQTPLATTGGSASSHWEPEDMDEDLSYGREGAQSRFGFREPCLSPIMEEGYNIEEYEPSSPL</sequence>
<dbReference type="EMBL" id="MSFK01000031">
    <property type="protein sequence ID" value="PWY73846.1"/>
    <property type="molecule type" value="Genomic_DNA"/>
</dbReference>
<evidence type="ECO:0000313" key="2">
    <source>
        <dbReference type="EMBL" id="PWY73846.1"/>
    </source>
</evidence>
<gene>
    <name evidence="2" type="ORF">BO94DRAFT_589380</name>
</gene>
<evidence type="ECO:0000256" key="1">
    <source>
        <dbReference type="SAM" id="MobiDB-lite"/>
    </source>
</evidence>
<feature type="compositionally biased region" description="Polar residues" evidence="1">
    <location>
        <begin position="372"/>
        <end position="388"/>
    </location>
</feature>
<dbReference type="Proteomes" id="UP000246702">
    <property type="component" value="Unassembled WGS sequence"/>
</dbReference>
<feature type="region of interest" description="Disordered" evidence="1">
    <location>
        <begin position="369"/>
        <end position="404"/>
    </location>
</feature>
<dbReference type="RefSeq" id="XP_025463598.1">
    <property type="nucleotide sequence ID" value="XM_025615945.1"/>
</dbReference>
<organism evidence="2 3">
    <name type="scientific">Aspergillus sclerotioniger CBS 115572</name>
    <dbReference type="NCBI Taxonomy" id="1450535"/>
    <lineage>
        <taxon>Eukaryota</taxon>
        <taxon>Fungi</taxon>
        <taxon>Dikarya</taxon>
        <taxon>Ascomycota</taxon>
        <taxon>Pezizomycotina</taxon>
        <taxon>Eurotiomycetes</taxon>
        <taxon>Eurotiomycetidae</taxon>
        <taxon>Eurotiales</taxon>
        <taxon>Aspergillaceae</taxon>
        <taxon>Aspergillus</taxon>
        <taxon>Aspergillus subgen. Circumdati</taxon>
    </lineage>
</organism>
<reference evidence="2 3" key="1">
    <citation type="submission" date="2016-12" db="EMBL/GenBank/DDBJ databases">
        <title>The genomes of Aspergillus section Nigri reveals drivers in fungal speciation.</title>
        <authorList>
            <consortium name="DOE Joint Genome Institute"/>
            <person name="Vesth T.C."/>
            <person name="Nybo J."/>
            <person name="Theobald S."/>
            <person name="Brandl J."/>
            <person name="Frisvad J.C."/>
            <person name="Nielsen K.F."/>
            <person name="Lyhne E.K."/>
            <person name="Kogle M.E."/>
            <person name="Kuo A."/>
            <person name="Riley R."/>
            <person name="Clum A."/>
            <person name="Nolan M."/>
            <person name="Lipzen A."/>
            <person name="Salamov A."/>
            <person name="Henrissat B."/>
            <person name="Wiebenga A."/>
            <person name="De Vries R.P."/>
            <person name="Grigoriev I.V."/>
            <person name="Mortensen U.H."/>
            <person name="Andersen M.R."/>
            <person name="Baker S.E."/>
        </authorList>
    </citation>
    <scope>NUCLEOTIDE SEQUENCE [LARGE SCALE GENOMIC DNA]</scope>
    <source>
        <strain evidence="2 3">CBS 115572</strain>
    </source>
</reference>
<accession>A0A317VHK2</accession>